<evidence type="ECO:0000259" key="4">
    <source>
        <dbReference type="Pfam" id="PF00884"/>
    </source>
</evidence>
<proteinExistence type="inferred from homology"/>
<accession>A0A918WH84</accession>
<dbReference type="Gene3D" id="1.25.10.10">
    <property type="entry name" value="Leucine-rich Repeat Variant"/>
    <property type="match status" value="1"/>
</dbReference>
<feature type="signal peptide" evidence="3">
    <location>
        <begin position="1"/>
        <end position="26"/>
    </location>
</feature>
<dbReference type="CDD" id="cd16027">
    <property type="entry name" value="SGSH"/>
    <property type="match status" value="1"/>
</dbReference>
<dbReference type="Proteomes" id="UP000644507">
    <property type="component" value="Unassembled WGS sequence"/>
</dbReference>
<evidence type="ECO:0000313" key="5">
    <source>
        <dbReference type="EMBL" id="GHC46144.1"/>
    </source>
</evidence>
<dbReference type="SUPFAM" id="SSF48371">
    <property type="entry name" value="ARM repeat"/>
    <property type="match status" value="1"/>
</dbReference>
<dbReference type="InterPro" id="IPR017850">
    <property type="entry name" value="Alkaline_phosphatase_core_sf"/>
</dbReference>
<protein>
    <submittedName>
        <fullName evidence="5">Sulfatase</fullName>
    </submittedName>
</protein>
<keyword evidence="3" id="KW-0732">Signal</keyword>
<dbReference type="EMBL" id="BMXI01000003">
    <property type="protein sequence ID" value="GHC46144.1"/>
    <property type="molecule type" value="Genomic_DNA"/>
</dbReference>
<name>A0A918WH84_9BACT</name>
<dbReference type="PANTHER" id="PTHR42693:SF53">
    <property type="entry name" value="ENDO-4-O-SULFATASE"/>
    <property type="match status" value="1"/>
</dbReference>
<evidence type="ECO:0000256" key="1">
    <source>
        <dbReference type="ARBA" id="ARBA00008779"/>
    </source>
</evidence>
<comment type="caution">
    <text evidence="5">The sequence shown here is derived from an EMBL/GenBank/DDBJ whole genome shotgun (WGS) entry which is preliminary data.</text>
</comment>
<dbReference type="InterPro" id="IPR050738">
    <property type="entry name" value="Sulfatase"/>
</dbReference>
<evidence type="ECO:0000313" key="6">
    <source>
        <dbReference type="Proteomes" id="UP000644507"/>
    </source>
</evidence>
<comment type="similarity">
    <text evidence="1">Belongs to the sulfatase family.</text>
</comment>
<evidence type="ECO:0000256" key="2">
    <source>
        <dbReference type="ARBA" id="ARBA00022801"/>
    </source>
</evidence>
<feature type="domain" description="Sulfatase N-terminal" evidence="4">
    <location>
        <begin position="30"/>
        <end position="136"/>
    </location>
</feature>
<feature type="chain" id="PRO_5036988386" evidence="3">
    <location>
        <begin position="27"/>
        <end position="624"/>
    </location>
</feature>
<dbReference type="Pfam" id="PF00884">
    <property type="entry name" value="Sulfatase"/>
    <property type="match status" value="2"/>
</dbReference>
<keyword evidence="2" id="KW-0378">Hydrolase</keyword>
<gene>
    <name evidence="5" type="ORF">GCM10007100_09590</name>
</gene>
<dbReference type="PANTHER" id="PTHR42693">
    <property type="entry name" value="ARYLSULFATASE FAMILY MEMBER"/>
    <property type="match status" value="1"/>
</dbReference>
<sequence>MAVTTIPISMKSLFILLLAATSSLWAAERPNILWITSEDNGKEWLGCYGNEQAKTPNLDSFAKRSVQFQNFFSNAPVCAVARSTILTGVYAPSQGSQHMRSRHAIPSNHKPYVSYLREAGYYCSNASKTDFNFIINDKAVWDECDGKAHYRNRAEGQPFFSIFNLTDSHESSLFPDRIAKNRENGHIPPTPRLSPEEVEVPPYLPDLPEIRSDYAVYSDTITHLDRKIGKILSELESQGLADDTIVFYFSDHGGILPRGKRYLKDTGVNVPLLVHVPEKWKALSPFTNGSVTEEKAAFIDLAPTLFSMLGIEIPEIMQGRAILGEKRKPAPEYVFLYADRFDEIYGMRRGLTDGRWKYIRRFTPHLPAAPYSYYQFGQDGWTAWKKAWQEGNLSEELSRIWEPNQEVEELFDTQSDPWEVKNLAQDPAFAEQLKTMREALAGQMATIADTGIIPEPMFPELAKSQPIAAYAHSRIEEWPDLIELAFTATKRDETQLPLLIEKLASKDPLERYWASQGCLILGKKAAPAEEALRVLLADPSSANRVSAAQALVVMDKPAEAYELLLTELNKEGNEYAQQNVVNVLTQLDAHDRIPDEWVIKFSKKKKAGAYVKRLAEMLAEERGL</sequence>
<organism evidence="5 6">
    <name type="scientific">Roseibacillus persicicus</name>
    <dbReference type="NCBI Taxonomy" id="454148"/>
    <lineage>
        <taxon>Bacteria</taxon>
        <taxon>Pseudomonadati</taxon>
        <taxon>Verrucomicrobiota</taxon>
        <taxon>Verrucomicrobiia</taxon>
        <taxon>Verrucomicrobiales</taxon>
        <taxon>Verrucomicrobiaceae</taxon>
        <taxon>Roseibacillus</taxon>
    </lineage>
</organism>
<evidence type="ECO:0000256" key="3">
    <source>
        <dbReference type="SAM" id="SignalP"/>
    </source>
</evidence>
<feature type="domain" description="Sulfatase N-terminal" evidence="4">
    <location>
        <begin position="137"/>
        <end position="311"/>
    </location>
</feature>
<dbReference type="AlphaFoldDB" id="A0A918WH84"/>
<reference evidence="5" key="2">
    <citation type="submission" date="2020-09" db="EMBL/GenBank/DDBJ databases">
        <authorList>
            <person name="Sun Q."/>
            <person name="Kim S."/>
        </authorList>
    </citation>
    <scope>NUCLEOTIDE SEQUENCE</scope>
    <source>
        <strain evidence="5">KCTC 12988</strain>
    </source>
</reference>
<dbReference type="InterPro" id="IPR016024">
    <property type="entry name" value="ARM-type_fold"/>
</dbReference>
<dbReference type="InterPro" id="IPR000917">
    <property type="entry name" value="Sulfatase_N"/>
</dbReference>
<reference evidence="5" key="1">
    <citation type="journal article" date="2014" name="Int. J. Syst. Evol. Microbiol.">
        <title>Complete genome sequence of Corynebacterium casei LMG S-19264T (=DSM 44701T), isolated from a smear-ripened cheese.</title>
        <authorList>
            <consortium name="US DOE Joint Genome Institute (JGI-PGF)"/>
            <person name="Walter F."/>
            <person name="Albersmeier A."/>
            <person name="Kalinowski J."/>
            <person name="Ruckert C."/>
        </authorList>
    </citation>
    <scope>NUCLEOTIDE SEQUENCE</scope>
    <source>
        <strain evidence="5">KCTC 12988</strain>
    </source>
</reference>
<dbReference type="Gene3D" id="3.40.720.10">
    <property type="entry name" value="Alkaline Phosphatase, subunit A"/>
    <property type="match status" value="1"/>
</dbReference>
<dbReference type="GO" id="GO:0004065">
    <property type="term" value="F:arylsulfatase activity"/>
    <property type="evidence" value="ECO:0007669"/>
    <property type="project" value="TreeGrafter"/>
</dbReference>
<dbReference type="InterPro" id="IPR011989">
    <property type="entry name" value="ARM-like"/>
</dbReference>
<dbReference type="SUPFAM" id="SSF53649">
    <property type="entry name" value="Alkaline phosphatase-like"/>
    <property type="match status" value="1"/>
</dbReference>
<keyword evidence="6" id="KW-1185">Reference proteome</keyword>